<keyword evidence="2" id="KW-1185">Reference proteome</keyword>
<comment type="caution">
    <text evidence="1">The sequence shown here is derived from an EMBL/GenBank/DDBJ whole genome shotgun (WGS) entry which is preliminary data.</text>
</comment>
<sequence length="108" mass="11769">MQAEFRRFLHRPEVPWSAIAVVTLALVLLQGFYGAGQGPVSLSTAIDTYQDAPDTDVTAESSTDSDPFLPIFVERLSALKDSALPALPVSFHIDLDHYSFQPRAPPVA</sequence>
<name>A0A2P8EQT8_9GAMM</name>
<organism evidence="1 2">
    <name type="scientific">Marinobacterium halophilum</name>
    <dbReference type="NCBI Taxonomy" id="267374"/>
    <lineage>
        <taxon>Bacteria</taxon>
        <taxon>Pseudomonadati</taxon>
        <taxon>Pseudomonadota</taxon>
        <taxon>Gammaproteobacteria</taxon>
        <taxon>Oceanospirillales</taxon>
        <taxon>Oceanospirillaceae</taxon>
        <taxon>Marinobacterium</taxon>
    </lineage>
</organism>
<accession>A0A2P8EQT8</accession>
<evidence type="ECO:0000313" key="2">
    <source>
        <dbReference type="Proteomes" id="UP000242133"/>
    </source>
</evidence>
<gene>
    <name evidence="1" type="ORF">CLV44_12263</name>
</gene>
<dbReference type="AlphaFoldDB" id="A0A2P8EQT8"/>
<reference evidence="1 2" key="1">
    <citation type="submission" date="2018-03" db="EMBL/GenBank/DDBJ databases">
        <title>Genomic Encyclopedia of Archaeal and Bacterial Type Strains, Phase II (KMG-II): from individual species to whole genera.</title>
        <authorList>
            <person name="Goeker M."/>
        </authorList>
    </citation>
    <scope>NUCLEOTIDE SEQUENCE [LARGE SCALE GENOMIC DNA]</scope>
    <source>
        <strain evidence="1 2">DSM 17586</strain>
    </source>
</reference>
<proteinExistence type="predicted"/>
<dbReference type="Proteomes" id="UP000242133">
    <property type="component" value="Unassembled WGS sequence"/>
</dbReference>
<protein>
    <submittedName>
        <fullName evidence="1">Uncharacterized protein</fullName>
    </submittedName>
</protein>
<evidence type="ECO:0000313" key="1">
    <source>
        <dbReference type="EMBL" id="PSL11840.1"/>
    </source>
</evidence>
<dbReference type="EMBL" id="PYGI01000022">
    <property type="protein sequence ID" value="PSL11840.1"/>
    <property type="molecule type" value="Genomic_DNA"/>
</dbReference>